<name>A0ABT2VPL4_9ALTE</name>
<evidence type="ECO:0000256" key="1">
    <source>
        <dbReference type="SAM" id="SignalP"/>
    </source>
</evidence>
<feature type="domain" description="Capsule biosynthesis GfcC-like N-terminal" evidence="3">
    <location>
        <begin position="20"/>
        <end position="134"/>
    </location>
</feature>
<dbReference type="Pfam" id="PF06251">
    <property type="entry name" value="Caps_syn_GfcC_C"/>
    <property type="match status" value="1"/>
</dbReference>
<dbReference type="RefSeq" id="WP_262993808.1">
    <property type="nucleotide sequence ID" value="NZ_JAOTJC010000007.1"/>
</dbReference>
<accession>A0ABT2VPL4</accession>
<dbReference type="Gene3D" id="3.10.560.10">
    <property type="entry name" value="Outer membrane lipoprotein wza domain like"/>
    <property type="match status" value="1"/>
</dbReference>
<feature type="chain" id="PRO_5047529869" evidence="1">
    <location>
        <begin position="19"/>
        <end position="242"/>
    </location>
</feature>
<dbReference type="Proteomes" id="UP001209257">
    <property type="component" value="Unassembled WGS sequence"/>
</dbReference>
<evidence type="ECO:0000259" key="3">
    <source>
        <dbReference type="Pfam" id="PF20616"/>
    </source>
</evidence>
<evidence type="ECO:0000259" key="2">
    <source>
        <dbReference type="Pfam" id="PF06251"/>
    </source>
</evidence>
<feature type="signal peptide" evidence="1">
    <location>
        <begin position="1"/>
        <end position="18"/>
    </location>
</feature>
<comment type="caution">
    <text evidence="4">The sequence shown here is derived from an EMBL/GenBank/DDBJ whole genome shotgun (WGS) entry which is preliminary data.</text>
</comment>
<evidence type="ECO:0000313" key="4">
    <source>
        <dbReference type="EMBL" id="MCU7554813.1"/>
    </source>
</evidence>
<sequence>MKLLLSVVLLVATMSARASVEIQINQLQFSYPAPVRMANVLQPVANAADWYWPASAVYNLDKNQAEQLRQEVLSDIQALLAQASPQDDDYLVLSAMAEQITAWSVADRIDVAVNYNEARLFVDHNPQFTDGNYLVRLTARPDDVHLVGAVIRPGSYAHTANTSIPDYLERLRTLEGAERDYVYVVTPAGQVEKVGIAYWNASYAQLAPGSQLIVPLASSVWSPAKTSLNKKIAQLAVHRVLP</sequence>
<dbReference type="InterPro" id="IPR010425">
    <property type="entry name" value="Caps_synth_GfcC-like_C"/>
</dbReference>
<protein>
    <submittedName>
        <fullName evidence="4">Capsule biosynthesis GfcC family protein</fullName>
    </submittedName>
</protein>
<reference evidence="5" key="1">
    <citation type="submission" date="2023-07" db="EMBL/GenBank/DDBJ databases">
        <title>Study on multiphase classification of strain Alteromonas salexigens isolated from the Yellow Sea.</title>
        <authorList>
            <person name="Sun L."/>
        </authorList>
    </citation>
    <scope>NUCLEOTIDE SEQUENCE [LARGE SCALE GENOMIC DNA]</scope>
    <source>
        <strain evidence="5">ASW11-19</strain>
    </source>
</reference>
<dbReference type="Pfam" id="PF20616">
    <property type="entry name" value="Caps_syn_GfcC_N"/>
    <property type="match status" value="1"/>
</dbReference>
<keyword evidence="5" id="KW-1185">Reference proteome</keyword>
<dbReference type="InterPro" id="IPR046459">
    <property type="entry name" value="Caps_syn_GfcC_N"/>
</dbReference>
<gene>
    <name evidence="4" type="ORF">OCL06_09395</name>
</gene>
<proteinExistence type="predicted"/>
<evidence type="ECO:0000313" key="5">
    <source>
        <dbReference type="Proteomes" id="UP001209257"/>
    </source>
</evidence>
<organism evidence="4 5">
    <name type="scientific">Alteromonas salexigens</name>
    <dbReference type="NCBI Taxonomy" id="2982530"/>
    <lineage>
        <taxon>Bacteria</taxon>
        <taxon>Pseudomonadati</taxon>
        <taxon>Pseudomonadota</taxon>
        <taxon>Gammaproteobacteria</taxon>
        <taxon>Alteromonadales</taxon>
        <taxon>Alteromonadaceae</taxon>
        <taxon>Alteromonas/Salinimonas group</taxon>
        <taxon>Alteromonas</taxon>
    </lineage>
</organism>
<feature type="domain" description="Capsule biosynthesis GfcC-like C-terminal" evidence="2">
    <location>
        <begin position="153"/>
        <end position="240"/>
    </location>
</feature>
<keyword evidence="1" id="KW-0732">Signal</keyword>
<dbReference type="EMBL" id="JAOTJC010000007">
    <property type="protein sequence ID" value="MCU7554813.1"/>
    <property type="molecule type" value="Genomic_DNA"/>
</dbReference>